<comment type="caution">
    <text evidence="2">The sequence shown here is derived from an EMBL/GenBank/DDBJ whole genome shotgun (WGS) entry which is preliminary data.</text>
</comment>
<dbReference type="Proteomes" id="UP000466345">
    <property type="component" value="Unassembled WGS sequence"/>
</dbReference>
<gene>
    <name evidence="2" type="ORF">SRB5_39160</name>
</gene>
<sequence length="41" mass="4581">MTSALELELRLEAMRRMLEAPPAEPEADEDGQEEPVSADPR</sequence>
<organism evidence="2 3">
    <name type="scientific">Streptomyces smaragdinus</name>
    <dbReference type="NCBI Taxonomy" id="2585196"/>
    <lineage>
        <taxon>Bacteria</taxon>
        <taxon>Bacillati</taxon>
        <taxon>Actinomycetota</taxon>
        <taxon>Actinomycetes</taxon>
        <taxon>Kitasatosporales</taxon>
        <taxon>Streptomycetaceae</taxon>
        <taxon>Streptomyces</taxon>
    </lineage>
</organism>
<keyword evidence="3" id="KW-1185">Reference proteome</keyword>
<reference evidence="2 3" key="1">
    <citation type="submission" date="2019-10" db="EMBL/GenBank/DDBJ databases">
        <title>Streptomyces smaragdinus sp. nov. and Streptomyces fabii sp. nov., isolated from the gut of fungus growing-termite Macrotermes natalensis.</title>
        <authorList>
            <person name="Schwitalla J."/>
            <person name="Benndorf R."/>
            <person name="Martin K."/>
            <person name="De Beer W."/>
            <person name="Kaster A.-K."/>
            <person name="Vollmers J."/>
            <person name="Poulsen M."/>
            <person name="Beemelmanns C."/>
        </authorList>
    </citation>
    <scope>NUCLEOTIDE SEQUENCE [LARGE SCALE GENOMIC DNA]</scope>
    <source>
        <strain evidence="2 3">RB5</strain>
    </source>
</reference>
<proteinExistence type="predicted"/>
<name>A0A7K0CLX0_9ACTN</name>
<dbReference type="RefSeq" id="WP_267132599.1">
    <property type="nucleotide sequence ID" value="NZ_WEGJ01000015.1"/>
</dbReference>
<feature type="region of interest" description="Disordered" evidence="1">
    <location>
        <begin position="16"/>
        <end position="41"/>
    </location>
</feature>
<dbReference type="EMBL" id="WEGJ01000015">
    <property type="protein sequence ID" value="MQY13764.1"/>
    <property type="molecule type" value="Genomic_DNA"/>
</dbReference>
<accession>A0A7K0CLX0</accession>
<evidence type="ECO:0000313" key="3">
    <source>
        <dbReference type="Proteomes" id="UP000466345"/>
    </source>
</evidence>
<dbReference type="AlphaFoldDB" id="A0A7K0CLX0"/>
<evidence type="ECO:0000256" key="1">
    <source>
        <dbReference type="SAM" id="MobiDB-lite"/>
    </source>
</evidence>
<evidence type="ECO:0000313" key="2">
    <source>
        <dbReference type="EMBL" id="MQY13764.1"/>
    </source>
</evidence>
<protein>
    <submittedName>
        <fullName evidence="2">Uncharacterized protein</fullName>
    </submittedName>
</protein>